<dbReference type="InterPro" id="IPR006108">
    <property type="entry name" value="3HC_DH_C"/>
</dbReference>
<dbReference type="AlphaFoldDB" id="A0A7M7PGS8"/>
<dbReference type="InterPro" id="IPR006176">
    <property type="entry name" value="3-OHacyl-CoA_DH_NAD-bd"/>
</dbReference>
<dbReference type="OrthoDB" id="2021159at2759"/>
<dbReference type="RefSeq" id="XP_030851240.1">
    <property type="nucleotide sequence ID" value="XM_030995380.1"/>
</dbReference>
<dbReference type="Gene3D" id="3.40.50.720">
    <property type="entry name" value="NAD(P)-binding Rossmann-like Domain"/>
    <property type="match status" value="1"/>
</dbReference>
<dbReference type="EnsemblMetazoa" id="XM_030995379">
    <property type="protein sequence ID" value="XP_030851239"/>
    <property type="gene ID" value="LOC589657"/>
</dbReference>
<dbReference type="Pfam" id="PF02737">
    <property type="entry name" value="3HCDH_N"/>
    <property type="match status" value="1"/>
</dbReference>
<evidence type="ECO:0000259" key="3">
    <source>
        <dbReference type="Pfam" id="PF00725"/>
    </source>
</evidence>
<protein>
    <recommendedName>
        <fullName evidence="7">Lambda-crystallin homolog</fullName>
    </recommendedName>
</protein>
<dbReference type="Pfam" id="PF00725">
    <property type="entry name" value="3HCDH"/>
    <property type="match status" value="1"/>
</dbReference>
<evidence type="ECO:0000256" key="2">
    <source>
        <dbReference type="ARBA" id="ARBA00023002"/>
    </source>
</evidence>
<dbReference type="RefSeq" id="XP_030851239.1">
    <property type="nucleotide sequence ID" value="XM_030995379.1"/>
</dbReference>
<dbReference type="SUPFAM" id="SSF51735">
    <property type="entry name" value="NAD(P)-binding Rossmann-fold domains"/>
    <property type="match status" value="1"/>
</dbReference>
<dbReference type="GO" id="GO:0070403">
    <property type="term" value="F:NAD+ binding"/>
    <property type="evidence" value="ECO:0007669"/>
    <property type="project" value="InterPro"/>
</dbReference>
<comment type="similarity">
    <text evidence="1">Belongs to the 3-hydroxyacyl-CoA dehydrogenase family.</text>
</comment>
<dbReference type="InterPro" id="IPR036291">
    <property type="entry name" value="NAD(P)-bd_dom_sf"/>
</dbReference>
<dbReference type="InterPro" id="IPR013328">
    <property type="entry name" value="6PGD_dom2"/>
</dbReference>
<dbReference type="Proteomes" id="UP000007110">
    <property type="component" value="Unassembled WGS sequence"/>
</dbReference>
<dbReference type="SUPFAM" id="SSF48179">
    <property type="entry name" value="6-phosphogluconate dehydrogenase C-terminal domain-like"/>
    <property type="match status" value="1"/>
</dbReference>
<keyword evidence="2" id="KW-0560">Oxidoreductase</keyword>
<organism evidence="5 6">
    <name type="scientific">Strongylocentrotus purpuratus</name>
    <name type="common">Purple sea urchin</name>
    <dbReference type="NCBI Taxonomy" id="7668"/>
    <lineage>
        <taxon>Eukaryota</taxon>
        <taxon>Metazoa</taxon>
        <taxon>Echinodermata</taxon>
        <taxon>Eleutherozoa</taxon>
        <taxon>Echinozoa</taxon>
        <taxon>Echinoidea</taxon>
        <taxon>Euechinoidea</taxon>
        <taxon>Echinacea</taxon>
        <taxon>Camarodonta</taxon>
        <taxon>Echinidea</taxon>
        <taxon>Strongylocentrotidae</taxon>
        <taxon>Strongylocentrotus</taxon>
    </lineage>
</organism>
<dbReference type="GeneID" id="589657"/>
<dbReference type="PANTHER" id="PTHR48075:SF1">
    <property type="entry name" value="LAMBDA-CRYSTALLIN HOMOLOG"/>
    <property type="match status" value="1"/>
</dbReference>
<reference evidence="6" key="1">
    <citation type="submission" date="2015-02" db="EMBL/GenBank/DDBJ databases">
        <title>Genome sequencing for Strongylocentrotus purpuratus.</title>
        <authorList>
            <person name="Murali S."/>
            <person name="Liu Y."/>
            <person name="Vee V."/>
            <person name="English A."/>
            <person name="Wang M."/>
            <person name="Skinner E."/>
            <person name="Han Y."/>
            <person name="Muzny D.M."/>
            <person name="Worley K.C."/>
            <person name="Gibbs R.A."/>
        </authorList>
    </citation>
    <scope>NUCLEOTIDE SEQUENCE</scope>
</reference>
<accession>A0A7M7PGS8</accession>
<dbReference type="PROSITE" id="PS00067">
    <property type="entry name" value="3HCDH"/>
    <property type="match status" value="1"/>
</dbReference>
<dbReference type="OMA" id="VIGMGWA"/>
<proteinExistence type="inferred from homology"/>
<evidence type="ECO:0008006" key="7">
    <source>
        <dbReference type="Google" id="ProtNLM"/>
    </source>
</evidence>
<dbReference type="InParanoid" id="A0A7M7PGS8"/>
<reference evidence="5" key="2">
    <citation type="submission" date="2021-01" db="UniProtKB">
        <authorList>
            <consortium name="EnsemblMetazoa"/>
        </authorList>
    </citation>
    <scope>IDENTIFICATION</scope>
</reference>
<dbReference type="GO" id="GO:0050104">
    <property type="term" value="F:L-gulonate 3-dehydrogenase activity"/>
    <property type="evidence" value="ECO:0000318"/>
    <property type="project" value="GO_Central"/>
</dbReference>
<evidence type="ECO:0000259" key="4">
    <source>
        <dbReference type="Pfam" id="PF02737"/>
    </source>
</evidence>
<dbReference type="InterPro" id="IPR008927">
    <property type="entry name" value="6-PGluconate_DH-like_C_sf"/>
</dbReference>
<name>A0A7M7PGS8_STRPU</name>
<dbReference type="PANTHER" id="PTHR48075">
    <property type="entry name" value="3-HYDROXYACYL-COA DEHYDROGENASE FAMILY PROTEIN"/>
    <property type="match status" value="1"/>
</dbReference>
<dbReference type="GO" id="GO:0006631">
    <property type="term" value="P:fatty acid metabolic process"/>
    <property type="evidence" value="ECO:0007669"/>
    <property type="project" value="InterPro"/>
</dbReference>
<dbReference type="EnsemblMetazoa" id="XM_030995380">
    <property type="protein sequence ID" value="XP_030851240"/>
    <property type="gene ID" value="LOC589657"/>
</dbReference>
<evidence type="ECO:0000256" key="1">
    <source>
        <dbReference type="ARBA" id="ARBA00009463"/>
    </source>
</evidence>
<dbReference type="KEGG" id="spu:589657"/>
<sequence length="316" mass="34999">MESQKIGIVGSGLIGRSWAMIFASAGFSVTIFDIEPSQVSNALKLIKSQLEELSESGMLRGTLSVEAQFALIKGSNSMEEALAGASFVQECVFEKLEVKQKVFSEMEQYVSDGAILSSSSSCIMPSQFTENLKRRNQCIISHPINPPYYAPLVEIIPAPWTDQSAIDRTRTIMESVGQVPVTLKKEVPGFAANRIQYAIIAEVWRLVEGGVLSADDVDKVMSAGLGLRYAFLGPLEVMHLNAEGMQSYMERYTQSIEHVLGNFGPTPTFTGSGLERIIKEMDAKIPLDKLEERRQWRDTRLAALAKLKRDLEREGK</sequence>
<feature type="domain" description="3-hydroxyacyl-CoA dehydrogenase C-terminal" evidence="3">
    <location>
        <begin position="189"/>
        <end position="253"/>
    </location>
</feature>
<evidence type="ECO:0000313" key="5">
    <source>
        <dbReference type="EnsemblMetazoa" id="XP_030851240"/>
    </source>
</evidence>
<dbReference type="InterPro" id="IPR006180">
    <property type="entry name" value="3-OHacyl-CoA_DH_CS"/>
</dbReference>
<keyword evidence="6" id="KW-1185">Reference proteome</keyword>
<dbReference type="Gene3D" id="1.10.1040.10">
    <property type="entry name" value="N-(1-d-carboxylethyl)-l-norvaline Dehydrogenase, domain 2"/>
    <property type="match status" value="1"/>
</dbReference>
<dbReference type="NCBIfam" id="NF004783">
    <property type="entry name" value="PRK06129.1"/>
    <property type="match status" value="1"/>
</dbReference>
<dbReference type="FunFam" id="3.40.50.720:FF:000356">
    <property type="entry name" value="Lambda-crystallin homolog"/>
    <property type="match status" value="1"/>
</dbReference>
<feature type="domain" description="3-hydroxyacyl-CoA dehydrogenase NAD binding" evidence="4">
    <location>
        <begin position="5"/>
        <end position="185"/>
    </location>
</feature>
<evidence type="ECO:0000313" key="6">
    <source>
        <dbReference type="Proteomes" id="UP000007110"/>
    </source>
</evidence>